<dbReference type="SUPFAM" id="SSF48056">
    <property type="entry name" value="Di-copper centre-containing domain"/>
    <property type="match status" value="1"/>
</dbReference>
<accession>A0A0N5C0A7</accession>
<keyword evidence="1" id="KW-1185">Reference proteome</keyword>
<evidence type="ECO:0000313" key="2">
    <source>
        <dbReference type="WBParaSite" id="SPAL_0001143600.1"/>
    </source>
</evidence>
<dbReference type="STRING" id="174720.A0A0N5C0A7"/>
<dbReference type="AlphaFoldDB" id="A0A0N5C0A7"/>
<name>A0A0N5C0A7_STREA</name>
<evidence type="ECO:0000313" key="1">
    <source>
        <dbReference type="Proteomes" id="UP000046392"/>
    </source>
</evidence>
<sequence length="93" mass="10840">MIPEELPQIFCNKVAPTVETINQCMDISCLCYFFGTNDTYTQITDHCLLSNGKNLTKSIRKELRMLTTEERERYHKAIKQLKDNGDYTNFAIQ</sequence>
<proteinExistence type="predicted"/>
<protein>
    <submittedName>
        <fullName evidence="2">COX assembly mitochondrial protein</fullName>
    </submittedName>
</protein>
<organism evidence="1 2">
    <name type="scientific">Strongyloides papillosus</name>
    <name type="common">Intestinal threadworm</name>
    <dbReference type="NCBI Taxonomy" id="174720"/>
    <lineage>
        <taxon>Eukaryota</taxon>
        <taxon>Metazoa</taxon>
        <taxon>Ecdysozoa</taxon>
        <taxon>Nematoda</taxon>
        <taxon>Chromadorea</taxon>
        <taxon>Rhabditida</taxon>
        <taxon>Tylenchina</taxon>
        <taxon>Panagrolaimomorpha</taxon>
        <taxon>Strongyloidoidea</taxon>
        <taxon>Strongyloididae</taxon>
        <taxon>Strongyloides</taxon>
    </lineage>
</organism>
<dbReference type="Gene3D" id="1.10.1280.10">
    <property type="entry name" value="Di-copper center containing domain from catechol oxidase"/>
    <property type="match status" value="1"/>
</dbReference>
<dbReference type="InterPro" id="IPR008922">
    <property type="entry name" value="Di-copper_centre_dom_sf"/>
</dbReference>
<dbReference type="Proteomes" id="UP000046392">
    <property type="component" value="Unplaced"/>
</dbReference>
<dbReference type="WBParaSite" id="SPAL_0001143600.1">
    <property type="protein sequence ID" value="SPAL_0001143600.1"/>
    <property type="gene ID" value="SPAL_0001143600"/>
</dbReference>
<reference evidence="2" key="1">
    <citation type="submission" date="2017-02" db="UniProtKB">
        <authorList>
            <consortium name="WormBaseParasite"/>
        </authorList>
    </citation>
    <scope>IDENTIFICATION</scope>
</reference>